<evidence type="ECO:0000313" key="8">
    <source>
        <dbReference type="EMBL" id="CAG8715322.1"/>
    </source>
</evidence>
<feature type="transmembrane region" description="Helical" evidence="5">
    <location>
        <begin position="102"/>
        <end position="123"/>
    </location>
</feature>
<dbReference type="SUPFAM" id="SSF144091">
    <property type="entry name" value="Rhomboid-like"/>
    <property type="match status" value="1"/>
</dbReference>
<keyword evidence="4 5" id="KW-0472">Membrane</keyword>
<feature type="transmembrane region" description="Helical" evidence="5">
    <location>
        <begin position="187"/>
        <end position="204"/>
    </location>
</feature>
<dbReference type="PROSITE" id="PS51140">
    <property type="entry name" value="CUE"/>
    <property type="match status" value="1"/>
</dbReference>
<keyword evidence="2 5" id="KW-0812">Transmembrane</keyword>
<dbReference type="PANTHER" id="PTHR43066:SF21">
    <property type="entry name" value="UBIQUITIN-ASSOCIATED DOMAIN-CONTAINING PROTEIN 2"/>
    <property type="match status" value="1"/>
</dbReference>
<evidence type="ECO:0000256" key="4">
    <source>
        <dbReference type="ARBA" id="ARBA00023136"/>
    </source>
</evidence>
<dbReference type="GO" id="GO:0043130">
    <property type="term" value="F:ubiquitin binding"/>
    <property type="evidence" value="ECO:0007669"/>
    <property type="project" value="InterPro"/>
</dbReference>
<feature type="transmembrane region" description="Helical" evidence="5">
    <location>
        <begin position="129"/>
        <end position="148"/>
    </location>
</feature>
<comment type="caution">
    <text evidence="8">The sequence shown here is derived from an EMBL/GenBank/DDBJ whole genome shotgun (WGS) entry which is preliminary data.</text>
</comment>
<dbReference type="GO" id="GO:0016020">
    <property type="term" value="C:membrane"/>
    <property type="evidence" value="ECO:0007669"/>
    <property type="project" value="UniProtKB-SubCell"/>
</dbReference>
<evidence type="ECO:0000259" key="6">
    <source>
        <dbReference type="PROSITE" id="PS50030"/>
    </source>
</evidence>
<sequence>SLLHKGNQIMTSISAGTQSGFDNAPVTKGLLLCVGGCSLVAYALDCRSLAHLQLIPSLTTQHEFWRLITSQCITTTSGDFFFGSLVMYQLRVIERQFGSSKYAAFFLVTSALSTIFEIGALAVGKRYGLTFIPAGPYGFIFAALYQFYKIIPPSSHYTFLGINISNKASVYFLTALPFLAFQSPSSLVAAVCGILAGAIYRSNLLNMKEWRLPQFINRFASRFILPILSTTPRRRSPAIVLDQRAHVVQDRGRIPSPASSVIRQPTINEEHVDNLRSMFPQQSQETITRALLLSDNDINRAAQFLLDHP</sequence>
<dbReference type="Pfam" id="PF01694">
    <property type="entry name" value="Rhomboid"/>
    <property type="match status" value="1"/>
</dbReference>
<feature type="domain" description="UBA" evidence="6">
    <location>
        <begin position="266"/>
        <end position="308"/>
    </location>
</feature>
<dbReference type="GO" id="GO:0004252">
    <property type="term" value="F:serine-type endopeptidase activity"/>
    <property type="evidence" value="ECO:0007669"/>
    <property type="project" value="InterPro"/>
</dbReference>
<dbReference type="PROSITE" id="PS50030">
    <property type="entry name" value="UBA"/>
    <property type="match status" value="1"/>
</dbReference>
<dbReference type="EMBL" id="CAJVPY010010095">
    <property type="protein sequence ID" value="CAG8715322.1"/>
    <property type="molecule type" value="Genomic_DNA"/>
</dbReference>
<accession>A0A9N9I0Z9</accession>
<evidence type="ECO:0000313" key="9">
    <source>
        <dbReference type="Proteomes" id="UP000789405"/>
    </source>
</evidence>
<protein>
    <submittedName>
        <fullName evidence="8">12456_t:CDS:1</fullName>
    </submittedName>
</protein>
<evidence type="ECO:0000256" key="1">
    <source>
        <dbReference type="ARBA" id="ARBA00004141"/>
    </source>
</evidence>
<feature type="domain" description="CUE" evidence="7">
    <location>
        <begin position="267"/>
        <end position="309"/>
    </location>
</feature>
<reference evidence="8" key="1">
    <citation type="submission" date="2021-06" db="EMBL/GenBank/DDBJ databases">
        <authorList>
            <person name="Kallberg Y."/>
            <person name="Tangrot J."/>
            <person name="Rosling A."/>
        </authorList>
    </citation>
    <scope>NUCLEOTIDE SEQUENCE</scope>
    <source>
        <strain evidence="8">MA453B</strain>
    </source>
</reference>
<dbReference type="AlphaFoldDB" id="A0A9N9I0Z9"/>
<dbReference type="InterPro" id="IPR015940">
    <property type="entry name" value="UBA"/>
</dbReference>
<organism evidence="8 9">
    <name type="scientific">Dentiscutata erythropus</name>
    <dbReference type="NCBI Taxonomy" id="1348616"/>
    <lineage>
        <taxon>Eukaryota</taxon>
        <taxon>Fungi</taxon>
        <taxon>Fungi incertae sedis</taxon>
        <taxon>Mucoromycota</taxon>
        <taxon>Glomeromycotina</taxon>
        <taxon>Glomeromycetes</taxon>
        <taxon>Diversisporales</taxon>
        <taxon>Gigasporaceae</taxon>
        <taxon>Dentiscutata</taxon>
    </lineage>
</organism>
<evidence type="ECO:0000256" key="5">
    <source>
        <dbReference type="SAM" id="Phobius"/>
    </source>
</evidence>
<dbReference type="Proteomes" id="UP000789405">
    <property type="component" value="Unassembled WGS sequence"/>
</dbReference>
<name>A0A9N9I0Z9_9GLOM</name>
<proteinExistence type="predicted"/>
<gene>
    <name evidence="8" type="ORF">DERYTH_LOCUS13891</name>
</gene>
<keyword evidence="3 5" id="KW-1133">Transmembrane helix</keyword>
<feature type="non-terminal residue" evidence="8">
    <location>
        <position position="309"/>
    </location>
</feature>
<dbReference type="InterPro" id="IPR003892">
    <property type="entry name" value="CUE"/>
</dbReference>
<evidence type="ECO:0000259" key="7">
    <source>
        <dbReference type="PROSITE" id="PS51140"/>
    </source>
</evidence>
<dbReference type="PANTHER" id="PTHR43066">
    <property type="entry name" value="RHOMBOID-RELATED PROTEIN"/>
    <property type="match status" value="1"/>
</dbReference>
<dbReference type="CDD" id="cd14279">
    <property type="entry name" value="CUE"/>
    <property type="match status" value="1"/>
</dbReference>
<dbReference type="Gene3D" id="1.20.1540.10">
    <property type="entry name" value="Rhomboid-like"/>
    <property type="match status" value="1"/>
</dbReference>
<dbReference type="InterPro" id="IPR035952">
    <property type="entry name" value="Rhomboid-like_sf"/>
</dbReference>
<keyword evidence="9" id="KW-1185">Reference proteome</keyword>
<comment type="subcellular location">
    <subcellularLocation>
        <location evidence="1">Membrane</location>
        <topology evidence="1">Multi-pass membrane protein</topology>
    </subcellularLocation>
</comment>
<dbReference type="InterPro" id="IPR009060">
    <property type="entry name" value="UBA-like_sf"/>
</dbReference>
<dbReference type="OrthoDB" id="272778at2759"/>
<dbReference type="InterPro" id="IPR022764">
    <property type="entry name" value="Peptidase_S54_rhomboid_dom"/>
</dbReference>
<dbReference type="SUPFAM" id="SSF46934">
    <property type="entry name" value="UBA-like"/>
    <property type="match status" value="1"/>
</dbReference>
<evidence type="ECO:0000256" key="2">
    <source>
        <dbReference type="ARBA" id="ARBA00022692"/>
    </source>
</evidence>
<evidence type="ECO:0000256" key="3">
    <source>
        <dbReference type="ARBA" id="ARBA00022989"/>
    </source>
</evidence>